<evidence type="ECO:0000256" key="1">
    <source>
        <dbReference type="SAM" id="MobiDB-lite"/>
    </source>
</evidence>
<dbReference type="AlphaFoldDB" id="A0A0B3BI40"/>
<feature type="region of interest" description="Disordered" evidence="1">
    <location>
        <begin position="1"/>
        <end position="67"/>
    </location>
</feature>
<evidence type="ECO:0000313" key="4">
    <source>
        <dbReference type="Proteomes" id="UP000030980"/>
    </source>
</evidence>
<dbReference type="RefSeq" id="WP_027589952.1">
    <property type="nucleotide sequence ID" value="NZ_FMUP01000003.1"/>
</dbReference>
<dbReference type="Proteomes" id="UP000186079">
    <property type="component" value="Unassembled WGS sequence"/>
</dbReference>
<feature type="compositionally biased region" description="Acidic residues" evidence="1">
    <location>
        <begin position="41"/>
        <end position="55"/>
    </location>
</feature>
<protein>
    <submittedName>
        <fullName evidence="2">Uncharacterized protein</fullName>
    </submittedName>
</protein>
<reference evidence="2 4" key="1">
    <citation type="submission" date="2014-11" db="EMBL/GenBank/DDBJ databases">
        <title>Genome sequence of Pseudomonas tuomuerensis JCM 14085.</title>
        <authorList>
            <person name="Shin S.-K."/>
            <person name="Yi H."/>
        </authorList>
    </citation>
    <scope>NUCLEOTIDE SEQUENCE [LARGE SCALE GENOMIC DNA]</scope>
    <source>
        <strain evidence="2 4">JCM 14085</strain>
    </source>
</reference>
<dbReference type="Proteomes" id="UP000030980">
    <property type="component" value="Unassembled WGS sequence"/>
</dbReference>
<accession>A0A0B2DBQ3</accession>
<keyword evidence="4" id="KW-1185">Reference proteome</keyword>
<evidence type="ECO:0000313" key="3">
    <source>
        <dbReference type="EMBL" id="SIQ01554.1"/>
    </source>
</evidence>
<evidence type="ECO:0000313" key="2">
    <source>
        <dbReference type="EMBL" id="KHO64128.1"/>
    </source>
</evidence>
<dbReference type="EMBL" id="FTMC01000002">
    <property type="protein sequence ID" value="SIQ01554.1"/>
    <property type="molecule type" value="Genomic_DNA"/>
</dbReference>
<organism evidence="2 4">
    <name type="scientific">Pseudomonas flexibilis</name>
    <dbReference type="NCBI Taxonomy" id="706570"/>
    <lineage>
        <taxon>Bacteria</taxon>
        <taxon>Pseudomonadati</taxon>
        <taxon>Pseudomonadota</taxon>
        <taxon>Gammaproteobacteria</taxon>
        <taxon>Pseudomonadales</taxon>
        <taxon>Pseudomonadaceae</taxon>
        <taxon>Pseudomonas</taxon>
    </lineage>
</organism>
<dbReference type="EMBL" id="JTAK01000005">
    <property type="protein sequence ID" value="KHO64128.1"/>
    <property type="molecule type" value="Genomic_DNA"/>
</dbReference>
<dbReference type="STRING" id="706570.PT85_12800"/>
<reference evidence="3 5" key="2">
    <citation type="submission" date="2017-01" db="EMBL/GenBank/DDBJ databases">
        <authorList>
            <person name="Mah S.A."/>
            <person name="Swanson W.J."/>
            <person name="Moy G.W."/>
            <person name="Vacquier V.D."/>
        </authorList>
    </citation>
    <scope>NUCLEOTIDE SEQUENCE [LARGE SCALE GENOMIC DNA]</scope>
    <source>
        <strain evidence="3 5">ATCC 29606</strain>
    </source>
</reference>
<proteinExistence type="predicted"/>
<evidence type="ECO:0000313" key="5">
    <source>
        <dbReference type="Proteomes" id="UP000186079"/>
    </source>
</evidence>
<sequence>MRRSGVLAQRDPGDNQIDFPGTPEQQVPRREPGIEQVPDNEREEDDVGVDPDLGDLDNGQAPAREER</sequence>
<name>A0A0B3BI40_9PSED</name>
<gene>
    <name evidence="2" type="ORF">PT85_12800</name>
    <name evidence="3" type="ORF">SAMN05421672_10289</name>
</gene>
<dbReference type="PATRIC" id="fig|706570.3.peg.1191"/>
<accession>A0A0B3BI40</accession>